<dbReference type="Pfam" id="PF05524">
    <property type="entry name" value="PEP-utilisers_N"/>
    <property type="match status" value="1"/>
</dbReference>
<dbReference type="GO" id="GO:0005737">
    <property type="term" value="C:cytoplasm"/>
    <property type="evidence" value="ECO:0007669"/>
    <property type="project" value="UniProtKB-SubCell"/>
</dbReference>
<dbReference type="GO" id="GO:0046872">
    <property type="term" value="F:metal ion binding"/>
    <property type="evidence" value="ECO:0007669"/>
    <property type="project" value="UniProtKB-KW"/>
</dbReference>
<dbReference type="Gene3D" id="3.50.30.10">
    <property type="entry name" value="Phosphohistidine domain"/>
    <property type="match status" value="1"/>
</dbReference>
<dbReference type="SUPFAM" id="SSF51621">
    <property type="entry name" value="Phosphoenolpyruvate/pyruvate domain"/>
    <property type="match status" value="1"/>
</dbReference>
<evidence type="ECO:0000256" key="7">
    <source>
        <dbReference type="ARBA" id="ARBA00016544"/>
    </source>
</evidence>
<evidence type="ECO:0000256" key="2">
    <source>
        <dbReference type="ARBA" id="ARBA00001946"/>
    </source>
</evidence>
<dbReference type="InterPro" id="IPR015813">
    <property type="entry name" value="Pyrv/PenolPyrv_kinase-like_dom"/>
</dbReference>
<feature type="active site" description="Proton donor" evidence="18">
    <location>
        <position position="503"/>
    </location>
</feature>
<protein>
    <recommendedName>
        <fullName evidence="7 17">Phosphoenolpyruvate-protein phosphotransferase</fullName>
        <ecNumber evidence="6 17">2.7.3.9</ecNumber>
    </recommendedName>
    <alternativeName>
        <fullName evidence="16 17">Phosphotransferase system, enzyme I</fullName>
    </alternativeName>
</protein>
<evidence type="ECO:0000256" key="10">
    <source>
        <dbReference type="ARBA" id="ARBA00022597"/>
    </source>
</evidence>
<evidence type="ECO:0000256" key="3">
    <source>
        <dbReference type="ARBA" id="ARBA00002728"/>
    </source>
</evidence>
<dbReference type="Pfam" id="PF00391">
    <property type="entry name" value="PEP-utilizers"/>
    <property type="match status" value="1"/>
</dbReference>
<dbReference type="EMBL" id="AP019377">
    <property type="protein sequence ID" value="BBH91989.1"/>
    <property type="molecule type" value="Genomic_DNA"/>
</dbReference>
<feature type="active site" description="Tele-phosphohistidine intermediate" evidence="18">
    <location>
        <position position="189"/>
    </location>
</feature>
<comment type="catalytic activity">
    <reaction evidence="1 17">
        <text>L-histidyl-[protein] + phosphoenolpyruvate = N(pros)-phospho-L-histidyl-[protein] + pyruvate</text>
        <dbReference type="Rhea" id="RHEA:23880"/>
        <dbReference type="Rhea" id="RHEA-COMP:9745"/>
        <dbReference type="Rhea" id="RHEA-COMP:9746"/>
        <dbReference type="ChEBI" id="CHEBI:15361"/>
        <dbReference type="ChEBI" id="CHEBI:29979"/>
        <dbReference type="ChEBI" id="CHEBI:58702"/>
        <dbReference type="ChEBI" id="CHEBI:64837"/>
        <dbReference type="EC" id="2.7.3.9"/>
    </reaction>
</comment>
<feature type="binding site" evidence="20">
    <location>
        <position position="432"/>
    </location>
    <ligand>
        <name>Mg(2+)</name>
        <dbReference type="ChEBI" id="CHEBI:18420"/>
    </ligand>
</feature>
<dbReference type="InterPro" id="IPR036618">
    <property type="entry name" value="PtsI_HPr-bd_sf"/>
</dbReference>
<evidence type="ECO:0000256" key="13">
    <source>
        <dbReference type="ARBA" id="ARBA00022723"/>
    </source>
</evidence>
<keyword evidence="11 17" id="KW-0808">Transferase</keyword>
<dbReference type="SUPFAM" id="SSF47831">
    <property type="entry name" value="Enzyme I of the PEP:sugar phosphotransferase system HPr-binding (sub)domain"/>
    <property type="match status" value="1"/>
</dbReference>
<keyword evidence="10 17" id="KW-0762">Sugar transport</keyword>
<dbReference type="InterPro" id="IPR040442">
    <property type="entry name" value="Pyrv_kinase-like_dom_sf"/>
</dbReference>
<gene>
    <name evidence="25" type="ORF">KTA_01880</name>
</gene>
<name>A0A455SXZ8_9CHLR</name>
<dbReference type="GO" id="GO:0009401">
    <property type="term" value="P:phosphoenolpyruvate-dependent sugar phosphotransferase system"/>
    <property type="evidence" value="ECO:0007669"/>
    <property type="project" value="UniProtKB-KW"/>
</dbReference>
<dbReference type="InterPro" id="IPR024692">
    <property type="entry name" value="PTS_EI"/>
</dbReference>
<evidence type="ECO:0000256" key="19">
    <source>
        <dbReference type="PIRSR" id="PIRSR000732-2"/>
    </source>
</evidence>
<evidence type="ECO:0000259" key="24">
    <source>
        <dbReference type="Pfam" id="PF05524"/>
    </source>
</evidence>
<evidence type="ECO:0000256" key="4">
    <source>
        <dbReference type="ARBA" id="ARBA00004496"/>
    </source>
</evidence>
<dbReference type="AlphaFoldDB" id="A0A455SXZ8"/>
<dbReference type="Pfam" id="PF02896">
    <property type="entry name" value="PEP-utilizers_C"/>
    <property type="match status" value="1"/>
</dbReference>
<feature type="binding site" evidence="19">
    <location>
        <position position="466"/>
    </location>
    <ligand>
        <name>phosphoenolpyruvate</name>
        <dbReference type="ChEBI" id="CHEBI:58702"/>
    </ligand>
</feature>
<evidence type="ECO:0000256" key="21">
    <source>
        <dbReference type="SAM" id="Coils"/>
    </source>
</evidence>
<dbReference type="GO" id="GO:0008965">
    <property type="term" value="F:phosphoenolpyruvate-protein phosphotransferase activity"/>
    <property type="evidence" value="ECO:0007669"/>
    <property type="project" value="UniProtKB-EC"/>
</dbReference>
<evidence type="ECO:0000256" key="17">
    <source>
        <dbReference type="PIRNR" id="PIRNR000732"/>
    </source>
</evidence>
<feature type="domain" description="PEP-utilising enzyme mobile" evidence="22">
    <location>
        <begin position="155"/>
        <end position="226"/>
    </location>
</feature>
<evidence type="ECO:0000313" key="25">
    <source>
        <dbReference type="EMBL" id="BBH91989.1"/>
    </source>
</evidence>
<dbReference type="EC" id="2.7.3.9" evidence="6 17"/>
<feature type="domain" description="Phosphotransferase system enzyme I N-terminal" evidence="24">
    <location>
        <begin position="7"/>
        <end position="127"/>
    </location>
</feature>
<evidence type="ECO:0000256" key="8">
    <source>
        <dbReference type="ARBA" id="ARBA00022448"/>
    </source>
</evidence>
<keyword evidence="13 17" id="KW-0479">Metal-binding</keyword>
<dbReference type="PANTHER" id="PTHR46244">
    <property type="entry name" value="PHOSPHOENOLPYRUVATE-PROTEIN PHOSPHOTRANSFERASE"/>
    <property type="match status" value="1"/>
</dbReference>
<evidence type="ECO:0000256" key="16">
    <source>
        <dbReference type="ARBA" id="ARBA00033235"/>
    </source>
</evidence>
<evidence type="ECO:0000256" key="1">
    <source>
        <dbReference type="ARBA" id="ARBA00000683"/>
    </source>
</evidence>
<feature type="binding site" evidence="19">
    <location>
        <position position="333"/>
    </location>
    <ligand>
        <name>phosphoenolpyruvate</name>
        <dbReference type="ChEBI" id="CHEBI:58702"/>
    </ligand>
</feature>
<evidence type="ECO:0000256" key="11">
    <source>
        <dbReference type="ARBA" id="ARBA00022679"/>
    </source>
</evidence>
<dbReference type="InterPro" id="IPR050499">
    <property type="entry name" value="PEP-utilizing_PTS_enzyme"/>
</dbReference>
<keyword evidence="8 17" id="KW-0813">Transport</keyword>
<evidence type="ECO:0000256" key="18">
    <source>
        <dbReference type="PIRSR" id="PIRSR000732-1"/>
    </source>
</evidence>
<keyword evidence="25" id="KW-0670">Pyruvate</keyword>
<accession>A0A455SXZ8</accession>
<keyword evidence="9 17" id="KW-0963">Cytoplasm</keyword>
<proteinExistence type="inferred from homology"/>
<organism evidence="25">
    <name type="scientific">Thermogemmatispora argillosa</name>
    <dbReference type="NCBI Taxonomy" id="2045280"/>
    <lineage>
        <taxon>Bacteria</taxon>
        <taxon>Bacillati</taxon>
        <taxon>Chloroflexota</taxon>
        <taxon>Ktedonobacteria</taxon>
        <taxon>Thermogemmatisporales</taxon>
        <taxon>Thermogemmatisporaceae</taxon>
        <taxon>Thermogemmatispora</taxon>
    </lineage>
</organism>
<evidence type="ECO:0000256" key="6">
    <source>
        <dbReference type="ARBA" id="ARBA00012232"/>
    </source>
</evidence>
<evidence type="ECO:0000256" key="14">
    <source>
        <dbReference type="ARBA" id="ARBA00022777"/>
    </source>
</evidence>
<feature type="binding site" evidence="19">
    <location>
        <position position="297"/>
    </location>
    <ligand>
        <name>phosphoenolpyruvate</name>
        <dbReference type="ChEBI" id="CHEBI:58702"/>
    </ligand>
</feature>
<dbReference type="PROSITE" id="PS00742">
    <property type="entry name" value="PEP_ENZYMES_2"/>
    <property type="match status" value="1"/>
</dbReference>
<feature type="binding site" evidence="20">
    <location>
        <position position="456"/>
    </location>
    <ligand>
        <name>Mg(2+)</name>
        <dbReference type="ChEBI" id="CHEBI:18420"/>
    </ligand>
</feature>
<dbReference type="InterPro" id="IPR008731">
    <property type="entry name" value="PTS_EIN"/>
</dbReference>
<dbReference type="GO" id="GO:0016301">
    <property type="term" value="F:kinase activity"/>
    <property type="evidence" value="ECO:0007669"/>
    <property type="project" value="UniProtKB-KW"/>
</dbReference>
<feature type="coiled-coil region" evidence="21">
    <location>
        <begin position="35"/>
        <end position="62"/>
    </location>
</feature>
<evidence type="ECO:0000259" key="22">
    <source>
        <dbReference type="Pfam" id="PF00391"/>
    </source>
</evidence>
<dbReference type="Gene3D" id="3.20.20.60">
    <property type="entry name" value="Phosphoenolpyruvate-binding domains"/>
    <property type="match status" value="1"/>
</dbReference>
<dbReference type="InterPro" id="IPR008279">
    <property type="entry name" value="PEP-util_enz_mobile_dom"/>
</dbReference>
<dbReference type="SUPFAM" id="SSF52009">
    <property type="entry name" value="Phosphohistidine domain"/>
    <property type="match status" value="1"/>
</dbReference>
<evidence type="ECO:0000256" key="9">
    <source>
        <dbReference type="ARBA" id="ARBA00022490"/>
    </source>
</evidence>
<comment type="subcellular location">
    <subcellularLocation>
        <location evidence="4 17">Cytoplasm</location>
    </subcellularLocation>
</comment>
<sequence>MKEKRIRGVAASPGIAIGPVYRYEPVPIHVEAETCQDVSAELARLEAALVEARQELRLLAEQASKSVGSKEAAIFSAHELFLQDPELLQQVQQRIRQRQSAAFAWQEGFQYYIQQLGAIQDEYLQARVLDLEDVAQRVLRHLTGQSEQSLQPSAPAIIVARELTPSALMRCPREAILALCTAQGGPTSHVAILARALGVPAVVGLGEEDLAALRSGQVVIVDGEQGLIVVEPKEHELLIYQQRRRLLQEQALQAEQSRLLPACTSDGRCYPVRANIQAPEEVTEARACGAEGIGLLRTEFLFLDRSQAPSEEEQLAVYRAIIEATQPAPVVFRTFDIGGDKPAPYLSLPREPNPFLGVRGVRLGLKQPELLRTQLRALLRAGAGRELRILFPMVSSFEEIEALHQLTQAVREELRQQGQPLAERLELGVMIEVPAAALLTEAFAEIVDFFSLGTNDLTQYTLAADRTNEGTASLADPFHPAVLRLLQLTIEAAHRRQRRVEICGELAAEPLAIPLLLGLGIDELSMVPRAIPRCKQVIRRWTQSEARQVALQALQMRTAAEVRSYVRACSTDELAARADDGREA</sequence>
<evidence type="ECO:0000256" key="5">
    <source>
        <dbReference type="ARBA" id="ARBA00007837"/>
    </source>
</evidence>
<keyword evidence="15 17" id="KW-0460">Magnesium</keyword>
<keyword evidence="21" id="KW-0175">Coiled coil</keyword>
<feature type="binding site" evidence="19">
    <location>
        <begin position="455"/>
        <end position="456"/>
    </location>
    <ligand>
        <name>phosphoenolpyruvate</name>
        <dbReference type="ChEBI" id="CHEBI:58702"/>
    </ligand>
</feature>
<dbReference type="PANTHER" id="PTHR46244:SF3">
    <property type="entry name" value="PHOSPHOENOLPYRUVATE-PROTEIN PHOSPHOTRANSFERASE"/>
    <property type="match status" value="1"/>
</dbReference>
<dbReference type="PIRSF" id="PIRSF000732">
    <property type="entry name" value="PTS_enzyme_I"/>
    <property type="match status" value="1"/>
</dbReference>
<evidence type="ECO:0000259" key="23">
    <source>
        <dbReference type="Pfam" id="PF02896"/>
    </source>
</evidence>
<dbReference type="Gene3D" id="1.10.274.10">
    <property type="entry name" value="PtsI, HPr-binding domain"/>
    <property type="match status" value="1"/>
</dbReference>
<dbReference type="InterPro" id="IPR000121">
    <property type="entry name" value="PEP_util_C"/>
</dbReference>
<dbReference type="InterPro" id="IPR036637">
    <property type="entry name" value="Phosphohistidine_dom_sf"/>
</dbReference>
<dbReference type="InterPro" id="IPR023151">
    <property type="entry name" value="PEP_util_CS"/>
</dbReference>
<evidence type="ECO:0000256" key="12">
    <source>
        <dbReference type="ARBA" id="ARBA00022683"/>
    </source>
</evidence>
<keyword evidence="14 17" id="KW-0418">Kinase</keyword>
<comment type="function">
    <text evidence="3 17">General (non sugar-specific) component of the phosphoenolpyruvate-dependent sugar phosphotransferase system (sugar PTS). This major carbohydrate active-transport system catalyzes the phosphorylation of incoming sugar substrates concomitantly with their translocation across the cell membrane. Enzyme I transfers the phosphoryl group from phosphoenolpyruvate (PEP) to the phosphoryl carrier protein (HPr).</text>
</comment>
<reference evidence="25" key="1">
    <citation type="submission" date="2018-12" db="EMBL/GenBank/DDBJ databases">
        <title>Novel natural products biosynthetic potential of the class Ktedonobacteria.</title>
        <authorList>
            <person name="Zheng Y."/>
            <person name="Saitou A."/>
            <person name="Wang C.M."/>
            <person name="Toyoda A."/>
            <person name="Minakuchi Y."/>
            <person name="Sekiguchi Y."/>
            <person name="Ueda K."/>
            <person name="Takano H."/>
            <person name="Sakai Y."/>
            <person name="Yokota A."/>
            <person name="Yabe S."/>
        </authorList>
    </citation>
    <scope>NUCLEOTIDE SEQUENCE</scope>
    <source>
        <strain evidence="25">A3-2</strain>
    </source>
</reference>
<comment type="cofactor">
    <cofactor evidence="2 17 20">
        <name>Mg(2+)</name>
        <dbReference type="ChEBI" id="CHEBI:18420"/>
    </cofactor>
</comment>
<dbReference type="InterPro" id="IPR006318">
    <property type="entry name" value="PTS_EI-like"/>
</dbReference>
<comment type="similarity">
    <text evidence="5 17">Belongs to the PEP-utilizing enzyme family.</text>
</comment>
<feature type="domain" description="PEP-utilising enzyme C-terminal" evidence="23">
    <location>
        <begin position="254"/>
        <end position="540"/>
    </location>
</feature>
<evidence type="ECO:0000256" key="15">
    <source>
        <dbReference type="ARBA" id="ARBA00022842"/>
    </source>
</evidence>
<dbReference type="NCBIfam" id="TIGR01417">
    <property type="entry name" value="PTS_I_fam"/>
    <property type="match status" value="1"/>
</dbReference>
<keyword evidence="12 17" id="KW-0598">Phosphotransferase system</keyword>
<evidence type="ECO:0000256" key="20">
    <source>
        <dbReference type="PIRSR" id="PIRSR000732-3"/>
    </source>
</evidence>
<dbReference type="PRINTS" id="PR01736">
    <property type="entry name" value="PHPHTRNFRASE"/>
</dbReference>